<gene>
    <name evidence="1" type="ORF">RC62_4608</name>
</gene>
<protein>
    <submittedName>
        <fullName evidence="1">Uncharacterized protein</fullName>
    </submittedName>
</protein>
<dbReference type="PATRIC" id="fig|362413.3.peg.4525"/>
<dbReference type="RefSeq" id="WP_055094373.1">
    <property type="nucleotide sequence ID" value="NZ_JRLF01000009.1"/>
</dbReference>
<dbReference type="STRING" id="362413.RC62_4608"/>
<name>A0A0Q0SB23_9FLAO</name>
<evidence type="ECO:0000313" key="1">
    <source>
        <dbReference type="EMBL" id="KQB41232.1"/>
    </source>
</evidence>
<dbReference type="AlphaFoldDB" id="A0A0Q0SB23"/>
<dbReference type="EMBL" id="JRLF01000009">
    <property type="protein sequence ID" value="KQB41232.1"/>
    <property type="molecule type" value="Genomic_DNA"/>
</dbReference>
<sequence>MRKILFLIFIPLLSCKSTDRSLLNEYKNYASHDIIVDSVKTFTYGLPFISPIETERKIQETRKYKRDSVYKKYGLYKQNQGCVIGDKKMDKAIKEYHRITDVYLVSRNGKGWKEKMEKELNVLSED</sequence>
<organism evidence="1 2">
    <name type="scientific">Flavobacterium aquidurense</name>
    <dbReference type="NCBI Taxonomy" id="362413"/>
    <lineage>
        <taxon>Bacteria</taxon>
        <taxon>Pseudomonadati</taxon>
        <taxon>Bacteroidota</taxon>
        <taxon>Flavobacteriia</taxon>
        <taxon>Flavobacteriales</taxon>
        <taxon>Flavobacteriaceae</taxon>
        <taxon>Flavobacterium</taxon>
    </lineage>
</organism>
<comment type="caution">
    <text evidence="1">The sequence shown here is derived from an EMBL/GenBank/DDBJ whole genome shotgun (WGS) entry which is preliminary data.</text>
</comment>
<proteinExistence type="predicted"/>
<dbReference type="Proteomes" id="UP000050443">
    <property type="component" value="Unassembled WGS sequence"/>
</dbReference>
<dbReference type="OrthoDB" id="1350491at2"/>
<accession>A0A0Q0SB23</accession>
<evidence type="ECO:0000313" key="2">
    <source>
        <dbReference type="Proteomes" id="UP000050443"/>
    </source>
</evidence>
<reference evidence="1 2" key="1">
    <citation type="submission" date="2014-09" db="EMBL/GenBank/DDBJ databases">
        <title>Genome sequence of Flavobacterium aquidurense RC62.</title>
        <authorList>
            <person name="Kim J.F."/>
            <person name="Kwak M.-J."/>
        </authorList>
    </citation>
    <scope>NUCLEOTIDE SEQUENCE [LARGE SCALE GENOMIC DNA]</scope>
    <source>
        <strain evidence="1 2">RC62</strain>
    </source>
</reference>